<dbReference type="Pfam" id="PF02275">
    <property type="entry name" value="CBAH"/>
    <property type="match status" value="1"/>
</dbReference>
<evidence type="ECO:0000313" key="4">
    <source>
        <dbReference type="EMBL" id="MBM9475430.1"/>
    </source>
</evidence>
<keyword evidence="2 5" id="KW-0378">Hydrolase</keyword>
<comment type="similarity">
    <text evidence="1">Belongs to the peptidase C59 family.</text>
</comment>
<evidence type="ECO:0000259" key="3">
    <source>
        <dbReference type="Pfam" id="PF02275"/>
    </source>
</evidence>
<feature type="domain" description="Choloylglycine hydrolase/NAAA C-terminal" evidence="3">
    <location>
        <begin position="2"/>
        <end position="280"/>
    </location>
</feature>
<dbReference type="Proteomes" id="UP000663801">
    <property type="component" value="Unassembled WGS sequence"/>
</dbReference>
<evidence type="ECO:0000313" key="5">
    <source>
        <dbReference type="EMBL" id="MBM9475482.1"/>
    </source>
</evidence>
<dbReference type="EMBL" id="JAERWL010000004">
    <property type="protein sequence ID" value="MBM9475430.1"/>
    <property type="molecule type" value="Genomic_DNA"/>
</dbReference>
<sequence>MCTRIFWSDNPMAPVVSRTMDWAISDEPDLWSLPAGLTRDCGDPALLSWTSRYRSVALSMWGSGTCDGMNEKGLAAHALYLDVSEWEPADDRPAVSNLMWVQYILDSFATVAEVVAAAADVRIVSIPFRGQQMGCHVAVEDPSGDSAILEPLDGRLVVHHGRHFPVMANSPSFDEQLANLERYRPFGGELPPPGDISSLDRFVRANYFLHYLPEPTSVEEATARVFSLANNVAVPAGSPYADNGGVYPTWWTAGANLADRVYYFWSTESPNLTWVDLNELDAPGVMALDPRGTGLVGDIGGSLAPAALTY</sequence>
<accession>A0A938YL93</accession>
<proteinExistence type="inferred from homology"/>
<dbReference type="Gene3D" id="3.60.60.10">
    <property type="entry name" value="Penicillin V Acylase, Chain A"/>
    <property type="match status" value="1"/>
</dbReference>
<dbReference type="InterPro" id="IPR029055">
    <property type="entry name" value="Ntn_hydrolases_N"/>
</dbReference>
<protein>
    <submittedName>
        <fullName evidence="5">Linear amide C-N hydrolase</fullName>
    </submittedName>
</protein>
<dbReference type="InterPro" id="IPR029132">
    <property type="entry name" value="CBAH/NAAA_C"/>
</dbReference>
<name>A0A938YL93_9ACTN</name>
<dbReference type="AlphaFoldDB" id="A0A938YL93"/>
<dbReference type="GO" id="GO:0016787">
    <property type="term" value="F:hydrolase activity"/>
    <property type="evidence" value="ECO:0007669"/>
    <property type="project" value="UniProtKB-KW"/>
</dbReference>
<evidence type="ECO:0000256" key="2">
    <source>
        <dbReference type="ARBA" id="ARBA00022801"/>
    </source>
</evidence>
<comment type="caution">
    <text evidence="5">The sequence shown here is derived from an EMBL/GenBank/DDBJ whole genome shotgun (WGS) entry which is preliminary data.</text>
</comment>
<dbReference type="PANTHER" id="PTHR35527:SF2">
    <property type="entry name" value="HYDROLASE"/>
    <property type="match status" value="1"/>
</dbReference>
<evidence type="ECO:0000313" key="6">
    <source>
        <dbReference type="Proteomes" id="UP000663801"/>
    </source>
</evidence>
<organism evidence="5 6">
    <name type="scientific">Nakamurella flavida</name>
    <dbReference type="NCBI Taxonomy" id="363630"/>
    <lineage>
        <taxon>Bacteria</taxon>
        <taxon>Bacillati</taxon>
        <taxon>Actinomycetota</taxon>
        <taxon>Actinomycetes</taxon>
        <taxon>Nakamurellales</taxon>
        <taxon>Nakamurellaceae</taxon>
        <taxon>Nakamurella</taxon>
    </lineage>
</organism>
<dbReference type="RefSeq" id="WP_205255591.1">
    <property type="nucleotide sequence ID" value="NZ_BAAAPV010000003.1"/>
</dbReference>
<reference evidence="5" key="1">
    <citation type="submission" date="2021-01" db="EMBL/GenBank/DDBJ databases">
        <title>KCTC 19127 draft genome.</title>
        <authorList>
            <person name="An D."/>
        </authorList>
    </citation>
    <scope>NUCLEOTIDE SEQUENCE</scope>
    <source>
        <strain evidence="5">KCTC 19127</strain>
    </source>
</reference>
<keyword evidence="6" id="KW-1185">Reference proteome</keyword>
<dbReference type="EMBL" id="JAERWL010000005">
    <property type="protein sequence ID" value="MBM9475482.1"/>
    <property type="molecule type" value="Genomic_DNA"/>
</dbReference>
<dbReference type="PANTHER" id="PTHR35527">
    <property type="entry name" value="CHOLOYLGLYCINE HYDROLASE"/>
    <property type="match status" value="1"/>
</dbReference>
<gene>
    <name evidence="4" type="ORF">JL107_03125</name>
    <name evidence="5" type="ORF">JL107_03395</name>
</gene>
<dbReference type="InterPro" id="IPR052193">
    <property type="entry name" value="Peptidase_C59"/>
</dbReference>
<dbReference type="SUPFAM" id="SSF56235">
    <property type="entry name" value="N-terminal nucleophile aminohydrolases (Ntn hydrolases)"/>
    <property type="match status" value="1"/>
</dbReference>
<evidence type="ECO:0000256" key="1">
    <source>
        <dbReference type="ARBA" id="ARBA00006625"/>
    </source>
</evidence>